<dbReference type="EMBL" id="LBUP01000003">
    <property type="protein sequence ID" value="KKQ66838.1"/>
    <property type="molecule type" value="Genomic_DNA"/>
</dbReference>
<dbReference type="Proteomes" id="UP000034235">
    <property type="component" value="Unassembled WGS sequence"/>
</dbReference>
<comment type="caution">
    <text evidence="1">The sequence shown here is derived from an EMBL/GenBank/DDBJ whole genome shotgun (WGS) entry which is preliminary data.</text>
</comment>
<reference evidence="1 2" key="1">
    <citation type="journal article" date="2015" name="Nature">
        <title>rRNA introns, odd ribosomes, and small enigmatic genomes across a large radiation of phyla.</title>
        <authorList>
            <person name="Brown C.T."/>
            <person name="Hug L.A."/>
            <person name="Thomas B.C."/>
            <person name="Sharon I."/>
            <person name="Castelle C.J."/>
            <person name="Singh A."/>
            <person name="Wilkins M.J."/>
            <person name="Williams K.H."/>
            <person name="Banfield J.F."/>
        </authorList>
    </citation>
    <scope>NUCLEOTIDE SEQUENCE [LARGE SCALE GENOMIC DNA]</scope>
</reference>
<dbReference type="AlphaFoldDB" id="A0A0G0JGP6"/>
<accession>A0A0G0JGP6</accession>
<protein>
    <submittedName>
        <fullName evidence="1">Uncharacterized protein</fullName>
    </submittedName>
</protein>
<gene>
    <name evidence="1" type="ORF">US86_C0003G0081</name>
</gene>
<sequence length="252" mass="29582">MDEKSLEPYIWPVLEKIEKKFRRTPLGDFTLLFYYVGRPKDSDLENNEMNVPYLLQQWEAIKIDHLEKFDNEIRFYILKGANFETICGEFRNKQLEHSANVLSESEQKLDNPLELTYSGNILSIQGYTINRMVKLIRTQSEGSGLLIEPIFKLCKSRPTQWHKLTKKGLDTYIPYGDTELRSGIERVAENPQTLRKYFSRIGIKGPIRDFFVGKSNNDLGLKFRIAMPKLEWDKLPKDRKRKIVNNVLNKPH</sequence>
<evidence type="ECO:0000313" key="2">
    <source>
        <dbReference type="Proteomes" id="UP000034235"/>
    </source>
</evidence>
<proteinExistence type="predicted"/>
<evidence type="ECO:0000313" key="1">
    <source>
        <dbReference type="EMBL" id="KKQ66838.1"/>
    </source>
</evidence>
<name>A0A0G0JGP6_9BACT</name>
<organism evidence="1 2">
    <name type="scientific">Candidatus Daviesbacteria bacterium GW2011_GWA2_38_24</name>
    <dbReference type="NCBI Taxonomy" id="1618422"/>
    <lineage>
        <taxon>Bacteria</taxon>
        <taxon>Candidatus Daviesiibacteriota</taxon>
    </lineage>
</organism>